<evidence type="ECO:0000256" key="1">
    <source>
        <dbReference type="SAM" id="SignalP"/>
    </source>
</evidence>
<dbReference type="InterPro" id="IPR023614">
    <property type="entry name" value="Porin_dom_sf"/>
</dbReference>
<dbReference type="Gene3D" id="2.40.160.10">
    <property type="entry name" value="Porin"/>
    <property type="match status" value="1"/>
</dbReference>
<dbReference type="SUPFAM" id="SSF56935">
    <property type="entry name" value="Porins"/>
    <property type="match status" value="1"/>
</dbReference>
<evidence type="ECO:0000313" key="4">
    <source>
        <dbReference type="Proteomes" id="UP000533905"/>
    </source>
</evidence>
<dbReference type="RefSeq" id="WP_171084359.1">
    <property type="nucleotide sequence ID" value="NZ_JABAIV010000003.1"/>
</dbReference>
<name>A0A7Y2JZ79_9BURK</name>
<accession>A0A7Y2JZ79</accession>
<dbReference type="AlphaFoldDB" id="A0A7Y2JZ79"/>
<organism evidence="3 4">
    <name type="scientific">Telluria aromaticivorans</name>
    <dbReference type="NCBI Taxonomy" id="2725995"/>
    <lineage>
        <taxon>Bacteria</taxon>
        <taxon>Pseudomonadati</taxon>
        <taxon>Pseudomonadota</taxon>
        <taxon>Betaproteobacteria</taxon>
        <taxon>Burkholderiales</taxon>
        <taxon>Oxalobacteraceae</taxon>
        <taxon>Telluria group</taxon>
        <taxon>Telluria</taxon>
    </lineage>
</organism>
<keyword evidence="1" id="KW-0732">Signal</keyword>
<sequence length="338" mass="34755">MKMSIVACAVLGASAACASAQNADAPDGSAGAGVVREAACTSGCTSPPAEVGSKNVPVKSGLETAGNIPSDAPAIFMLETAQEAEARRAGEASVLTVGRQYTVDFTTLNDVGDPFHGGLAGNGSGAAGARRTDDSVNYQGRYSNFMAGSSWGKGDIDGSPSGRAWGMTVGVNAGPFTIRAAHQNRNVAKITRYDQTGISMAAKNSIIAANMRLGWGTAYAAYSANRGWGSSPLFNPDNPYGAGVITTTQSTNSRDVLAGVAVPLGHATTLLASFIRKNDRDPANRDARQVAVGATYAVSRRMDFYAAYSHIRHTSGLPEVGIRPGGGGAINVGMRRGF</sequence>
<proteinExistence type="predicted"/>
<comment type="caution">
    <text evidence="3">The sequence shown here is derived from an EMBL/GenBank/DDBJ whole genome shotgun (WGS) entry which is preliminary data.</text>
</comment>
<feature type="chain" id="PRO_5030811259" evidence="1">
    <location>
        <begin position="19"/>
        <end position="338"/>
    </location>
</feature>
<keyword evidence="4" id="KW-1185">Reference proteome</keyword>
<dbReference type="EMBL" id="JABAIV010000003">
    <property type="protein sequence ID" value="NNG23631.1"/>
    <property type="molecule type" value="Genomic_DNA"/>
</dbReference>
<dbReference type="Pfam" id="PF13609">
    <property type="entry name" value="Porin_4"/>
    <property type="match status" value="1"/>
</dbReference>
<dbReference type="GO" id="GO:0016020">
    <property type="term" value="C:membrane"/>
    <property type="evidence" value="ECO:0007669"/>
    <property type="project" value="InterPro"/>
</dbReference>
<evidence type="ECO:0000259" key="2">
    <source>
        <dbReference type="Pfam" id="PF13609"/>
    </source>
</evidence>
<evidence type="ECO:0000313" key="3">
    <source>
        <dbReference type="EMBL" id="NNG23631.1"/>
    </source>
</evidence>
<dbReference type="Proteomes" id="UP000533905">
    <property type="component" value="Unassembled WGS sequence"/>
</dbReference>
<reference evidence="3 4" key="1">
    <citation type="submission" date="2020-04" db="EMBL/GenBank/DDBJ databases">
        <title>Massilia sp. nov., a cold adapted bacteria isolated from Arctic soil.</title>
        <authorList>
            <person name="Son J."/>
            <person name="Ka J.-O."/>
        </authorList>
    </citation>
    <scope>NUCLEOTIDE SEQUENCE [LARGE SCALE GENOMIC DNA]</scope>
    <source>
        <strain evidence="3 4">ML15P13</strain>
    </source>
</reference>
<dbReference type="InterPro" id="IPR033900">
    <property type="entry name" value="Gram_neg_porin_domain"/>
</dbReference>
<dbReference type="PROSITE" id="PS51257">
    <property type="entry name" value="PROKAR_LIPOPROTEIN"/>
    <property type="match status" value="1"/>
</dbReference>
<feature type="domain" description="Porin" evidence="2">
    <location>
        <begin position="7"/>
        <end position="312"/>
    </location>
</feature>
<feature type="signal peptide" evidence="1">
    <location>
        <begin position="1"/>
        <end position="18"/>
    </location>
</feature>
<gene>
    <name evidence="3" type="ORF">HGB41_11560</name>
</gene>
<dbReference type="GO" id="GO:0015288">
    <property type="term" value="F:porin activity"/>
    <property type="evidence" value="ECO:0007669"/>
    <property type="project" value="InterPro"/>
</dbReference>
<protein>
    <submittedName>
        <fullName evidence="3">Porin</fullName>
    </submittedName>
</protein>